<comment type="caution">
    <text evidence="5">The sequence shown here is derived from an EMBL/GenBank/DDBJ whole genome shotgun (WGS) entry which is preliminary data.</text>
</comment>
<dbReference type="InterPro" id="IPR036737">
    <property type="entry name" value="OmpA-like_sf"/>
</dbReference>
<dbReference type="SUPFAM" id="SSF103088">
    <property type="entry name" value="OmpA-like"/>
    <property type="match status" value="1"/>
</dbReference>
<dbReference type="SUPFAM" id="SSF53850">
    <property type="entry name" value="Periplasmic binding protein-like II"/>
    <property type="match status" value="1"/>
</dbReference>
<reference evidence="5 6" key="2">
    <citation type="journal article" date="2023" name="Plant Pathol.">
        <title>Dismantling and reorganizing Pseudomonas marginalis sensu#lato.</title>
        <authorList>
            <person name="Sawada H."/>
            <person name="Fujikawa T."/>
            <person name="Satou M."/>
        </authorList>
    </citation>
    <scope>NUCLEOTIDE SEQUENCE [LARGE SCALE GENOMIC DNA]</scope>
    <source>
        <strain evidence="5 6">MAFF 311096</strain>
    </source>
</reference>
<dbReference type="InterPro" id="IPR006665">
    <property type="entry name" value="OmpA-like"/>
</dbReference>
<feature type="domain" description="OmpA-like" evidence="4">
    <location>
        <begin position="329"/>
        <end position="443"/>
    </location>
</feature>
<dbReference type="Proteomes" id="UP001154922">
    <property type="component" value="Unassembled WGS sequence"/>
</dbReference>
<evidence type="ECO:0000313" key="6">
    <source>
        <dbReference type="Proteomes" id="UP001154922"/>
    </source>
</evidence>
<evidence type="ECO:0000259" key="4">
    <source>
        <dbReference type="PROSITE" id="PS51123"/>
    </source>
</evidence>
<feature type="signal peptide" evidence="3">
    <location>
        <begin position="1"/>
        <end position="18"/>
    </location>
</feature>
<feature type="chain" id="PRO_5045723793" evidence="3">
    <location>
        <begin position="19"/>
        <end position="443"/>
    </location>
</feature>
<dbReference type="InterPro" id="IPR024370">
    <property type="entry name" value="PBP_domain"/>
</dbReference>
<dbReference type="PROSITE" id="PS51123">
    <property type="entry name" value="OMPA_2"/>
    <property type="match status" value="1"/>
</dbReference>
<reference evidence="5 6" key="1">
    <citation type="journal article" date="2022" name="Int. J. Syst. Evol. Microbiol.">
        <title>Pseudomonas petroselini sp. nov., a pathogen causing bacterial rot of parsley in Japan.</title>
        <authorList>
            <person name="Sawada H."/>
            <person name="Fujikawa T."/>
            <person name="Osada S."/>
            <person name="Satou M."/>
        </authorList>
    </citation>
    <scope>NUCLEOTIDE SEQUENCE [LARGE SCALE GENOMIC DNA]</scope>
    <source>
        <strain evidence="5 6">MAFF 311096</strain>
    </source>
</reference>
<organism evidence="5 6">
    <name type="scientific">Pseudomonas petroselini</name>
    <dbReference type="NCBI Taxonomy" id="2899822"/>
    <lineage>
        <taxon>Bacteria</taxon>
        <taxon>Pseudomonadati</taxon>
        <taxon>Pseudomonadota</taxon>
        <taxon>Gammaproteobacteria</taxon>
        <taxon>Pseudomonadales</taxon>
        <taxon>Pseudomonadaceae</taxon>
        <taxon>Pseudomonas</taxon>
    </lineage>
</organism>
<dbReference type="Pfam" id="PF12849">
    <property type="entry name" value="PBP_like_2"/>
    <property type="match status" value="1"/>
</dbReference>
<sequence length="443" mass="48115">MRLRVLFLLTLFPVFAVCAPLPVPDQGPALRIQGSNTIGAALSPALVKGLMEHQGLQAVHTEPAEGANEQRVIGKTRQGKTVTIEVAAHGSSTGFTALKKSTADLAASSRPIKDSELVDLEPLGDLKSPEAEQVIAIDGLAIILHPQNPLNTLNTEQLAQLFNGEISTWEAVGGVGGPIHVYARDDQSGTYDTFKDLVLRLRGKPLVPSAKRFESSEQLSDAVSQDPQGIGFIGLPYVRQAKAVAIVDGDSQPMLPLNSLIATEDYPLSRRLFFYLPPSGHNPWAKALVDFTQSSKGQAIVAASGFIAQQVQAMDVEPRASMPEDYQTIAREAQRLTVNFRFEEGSASLDNKARQDLQRVVAYIKSHDKLDKQVTLVGFGDAKNDPQRAALLSKLRAMAVRRELVKSGVVLREIRGFGAQMPVAANTADEGRIKNRRVEVWVY</sequence>
<dbReference type="CDD" id="cd13653">
    <property type="entry name" value="PBP2_phosphate_like_1"/>
    <property type="match status" value="1"/>
</dbReference>
<dbReference type="Gene3D" id="3.40.190.10">
    <property type="entry name" value="Periplasmic binding protein-like II"/>
    <property type="match status" value="2"/>
</dbReference>
<evidence type="ECO:0000313" key="5">
    <source>
        <dbReference type="EMBL" id="MCD7041417.1"/>
    </source>
</evidence>
<keyword evidence="6" id="KW-1185">Reference proteome</keyword>
<accession>A0ABS8R3Z4</accession>
<dbReference type="EMBL" id="JAJOZI010000150">
    <property type="protein sequence ID" value="MCD7041417.1"/>
    <property type="molecule type" value="Genomic_DNA"/>
</dbReference>
<dbReference type="RefSeq" id="WP_231809517.1">
    <property type="nucleotide sequence ID" value="NZ_JAJOZG010000257.1"/>
</dbReference>
<keyword evidence="2" id="KW-0472">Membrane</keyword>
<keyword evidence="1 3" id="KW-0732">Signal</keyword>
<dbReference type="InterPro" id="IPR050811">
    <property type="entry name" value="Phosphate_ABC_transporter"/>
</dbReference>
<dbReference type="CDD" id="cd07185">
    <property type="entry name" value="OmpA_C-like"/>
    <property type="match status" value="1"/>
</dbReference>
<name>A0ABS8R3Z4_9PSED</name>
<protein>
    <submittedName>
        <fullName evidence="5">Phosphate ABC transporter substrate-binding/OmpA family protein</fullName>
    </submittedName>
</protein>
<proteinExistence type="predicted"/>
<dbReference type="PANTHER" id="PTHR30570">
    <property type="entry name" value="PERIPLASMIC PHOSPHATE BINDING COMPONENT OF PHOSPHATE ABC TRANSPORTER"/>
    <property type="match status" value="1"/>
</dbReference>
<gene>
    <name evidence="5" type="ORF">LRQ20_24300</name>
</gene>
<dbReference type="Pfam" id="PF00691">
    <property type="entry name" value="OmpA"/>
    <property type="match status" value="1"/>
</dbReference>
<evidence type="ECO:0000256" key="1">
    <source>
        <dbReference type="ARBA" id="ARBA00022729"/>
    </source>
</evidence>
<dbReference type="PANTHER" id="PTHR30570:SF1">
    <property type="entry name" value="PHOSPHATE-BINDING PROTEIN PSTS"/>
    <property type="match status" value="1"/>
</dbReference>
<dbReference type="Gene3D" id="3.30.1330.60">
    <property type="entry name" value="OmpA-like domain"/>
    <property type="match status" value="1"/>
</dbReference>
<evidence type="ECO:0000256" key="2">
    <source>
        <dbReference type="PROSITE-ProRule" id="PRU00473"/>
    </source>
</evidence>
<evidence type="ECO:0000256" key="3">
    <source>
        <dbReference type="SAM" id="SignalP"/>
    </source>
</evidence>